<dbReference type="GO" id="GO:0051301">
    <property type="term" value="P:cell division"/>
    <property type="evidence" value="ECO:0007669"/>
    <property type="project" value="TreeGrafter"/>
</dbReference>
<comment type="function">
    <text evidence="15">Lipophagy receptor that plays an important role in lipid droplet (LD) turnover in motor neurons. Localizes to LDs and interacts with components of the autophagy machinery, such as MAP1LC3A/C proteins to deliver LDs to autophagosomes for degradation via lipophagy. Lipid transfer protein required for lipid droplet degradation, including by lipophagy. Can bind and transfer all lipid species found in lipid droplets, from phospholipids to triglycerides and sterol esters but the direction of lipid transfer by spartin and its cargos are unknown. May be implicated in endosomal trafficking, or microtubule dynamics, or both. Participates in cytokinesis.</text>
</comment>
<dbReference type="KEGG" id="caua:113054450"/>
<dbReference type="GO" id="GO:0006869">
    <property type="term" value="P:lipid transport"/>
    <property type="evidence" value="ECO:0007669"/>
    <property type="project" value="UniProtKB-KW"/>
</dbReference>
<gene>
    <name evidence="21" type="primary">LOC113054450</name>
</gene>
<dbReference type="PANTHER" id="PTHR21068">
    <property type="entry name" value="SPARTIN"/>
    <property type="match status" value="1"/>
</dbReference>
<evidence type="ECO:0000256" key="8">
    <source>
        <dbReference type="ARBA" id="ARBA00022677"/>
    </source>
</evidence>
<dbReference type="GeneID" id="113054450"/>
<evidence type="ECO:0000256" key="18">
    <source>
        <dbReference type="SAM" id="MobiDB-lite"/>
    </source>
</evidence>
<reference evidence="21" key="1">
    <citation type="submission" date="2025-08" db="UniProtKB">
        <authorList>
            <consortium name="RefSeq"/>
        </authorList>
    </citation>
    <scope>IDENTIFICATION</scope>
    <source>
        <strain evidence="21">Wakin</strain>
        <tissue evidence="21">Muscle</tissue>
    </source>
</reference>
<dbReference type="GO" id="GO:0030496">
    <property type="term" value="C:midbody"/>
    <property type="evidence" value="ECO:0007669"/>
    <property type="project" value="UniProtKB-SubCell"/>
</dbReference>
<evidence type="ECO:0000256" key="12">
    <source>
        <dbReference type="ARBA" id="ARBA00023055"/>
    </source>
</evidence>
<dbReference type="RefSeq" id="XP_026075808.1">
    <property type="nucleotide sequence ID" value="XM_026220023.1"/>
</dbReference>
<evidence type="ECO:0000313" key="20">
    <source>
        <dbReference type="Proteomes" id="UP000515129"/>
    </source>
</evidence>
<dbReference type="InterPro" id="IPR007330">
    <property type="entry name" value="MIT_dom"/>
</dbReference>
<evidence type="ECO:0000256" key="2">
    <source>
        <dbReference type="ARBA" id="ARBA00004496"/>
    </source>
</evidence>
<feature type="region of interest" description="Disordered" evidence="18">
    <location>
        <begin position="308"/>
        <end position="337"/>
    </location>
</feature>
<evidence type="ECO:0000256" key="17">
    <source>
        <dbReference type="ARBA" id="ARBA00067916"/>
    </source>
</evidence>
<keyword evidence="7" id="KW-0597">Phosphoprotein</keyword>
<evidence type="ECO:0000256" key="15">
    <source>
        <dbReference type="ARBA" id="ARBA00054810"/>
    </source>
</evidence>
<evidence type="ECO:0000256" key="11">
    <source>
        <dbReference type="ARBA" id="ARBA00022990"/>
    </source>
</evidence>
<dbReference type="PANTHER" id="PTHR21068:SF43">
    <property type="entry name" value="SPARTIN"/>
    <property type="match status" value="1"/>
</dbReference>
<dbReference type="AlphaFoldDB" id="A0A6P6KU35"/>
<keyword evidence="20" id="KW-1185">Reference proteome</keyword>
<dbReference type="FunFam" id="1.20.58.80:FF:000009">
    <property type="entry name" value="spartin isoform X1"/>
    <property type="match status" value="1"/>
</dbReference>
<sequence length="573" mass="60738">MEAPEPAEIRTIRENYEKALQCLNSGLQYDEMGNKDQALLLYELGRRHLLTGLAVNTRGERCVGRYWDFARQTQLRMNETLSTITDRLGVLESTATSGKRLYPTLPVLQDPQPVVTTRTPLPASGGASAHPASPAAGCTVPAELPAYTPQPSEGHLSLSHGGNGPFQAAPNQTTQSQVFAPVNLREVGMEILFLPSGVQMFFVSAEGQVSAPSYPGFLRIIIYNSQNSSAGFAPAYLQVCDWIYPLYPDSPVFLSNKGVFTFANTTSAVPGSYVGVVLSSELPASDRHMLQEQLSTLAQLRVQVDEEQGGTAGTDINLSGKVPPSETSSTQTPGGEEKMLPLWSEKISQNILAGTSWLSRGLVRGAEATGKAIQKGASKLRGNITPEETPSEVSPKVTKGLNAAKQATGGAVKVSQYLVDGVAAVADKVGKELAPHIKKHGGKLIPESIKKSKDNCSNVDGAKLVAGSSLQGLSTLWSSLETAAKTIGKSITSETVTTVTHKYGDEAGQAADTAVQSAVNVGVTAFNVDNLGIKSILKTTGKHTAKAVVKDGSEREGTEKEQPPKKGQDEGKQ</sequence>
<name>A0A6P6KU35_CARAU</name>
<keyword evidence="14" id="KW-0446">Lipid-binding</keyword>
<evidence type="ECO:0000256" key="10">
    <source>
        <dbReference type="ARBA" id="ARBA00022963"/>
    </source>
</evidence>
<feature type="region of interest" description="Disordered" evidence="18">
    <location>
        <begin position="111"/>
        <end position="170"/>
    </location>
</feature>
<comment type="subunit">
    <text evidence="16">Interacts with ITCH and WWP1. Interacts (via MIT domain) with IST1; leading to the recruitment of SPART to midbodies. Interacts with MAP1LC3A and MAP1LC3C.</text>
</comment>
<feature type="domain" description="MIT" evidence="19">
    <location>
        <begin position="12"/>
        <end position="90"/>
    </location>
</feature>
<keyword evidence="6" id="KW-1017">Isopeptide bond</keyword>
<evidence type="ECO:0000256" key="1">
    <source>
        <dbReference type="ARBA" id="ARBA00004214"/>
    </source>
</evidence>
<evidence type="ECO:0000313" key="21">
    <source>
        <dbReference type="RefSeq" id="XP_026075808.1"/>
    </source>
</evidence>
<protein>
    <recommendedName>
        <fullName evidence="17">Spartin</fullName>
    </recommendedName>
</protein>
<dbReference type="OrthoDB" id="20821at2759"/>
<keyword evidence="11" id="KW-0007">Acetylation</keyword>
<dbReference type="GO" id="GO:0005737">
    <property type="term" value="C:cytoplasm"/>
    <property type="evidence" value="ECO:0007669"/>
    <property type="project" value="UniProtKB-SubCell"/>
</dbReference>
<keyword evidence="8" id="KW-0551">Lipid droplet</keyword>
<dbReference type="Gene3D" id="1.20.58.80">
    <property type="entry name" value="Phosphotransferase system, lactose/cellobiose-type IIA subunit"/>
    <property type="match status" value="1"/>
</dbReference>
<feature type="compositionally biased region" description="Low complexity" evidence="18">
    <location>
        <begin position="122"/>
        <end position="137"/>
    </location>
</feature>
<evidence type="ECO:0000256" key="6">
    <source>
        <dbReference type="ARBA" id="ARBA00022499"/>
    </source>
</evidence>
<dbReference type="Pfam" id="PF06911">
    <property type="entry name" value="Senescence"/>
    <property type="match status" value="1"/>
</dbReference>
<evidence type="ECO:0000256" key="9">
    <source>
        <dbReference type="ARBA" id="ARBA00022843"/>
    </source>
</evidence>
<dbReference type="GO" id="GO:0016042">
    <property type="term" value="P:lipid catabolic process"/>
    <property type="evidence" value="ECO:0007669"/>
    <property type="project" value="UniProtKB-KW"/>
</dbReference>
<keyword evidence="10" id="KW-0442">Lipid degradation</keyword>
<feature type="region of interest" description="Disordered" evidence="18">
    <location>
        <begin position="544"/>
        <end position="573"/>
    </location>
</feature>
<keyword evidence="9" id="KW-0832">Ubl conjugation</keyword>
<dbReference type="GO" id="GO:0061724">
    <property type="term" value="P:lipophagy"/>
    <property type="evidence" value="ECO:0007669"/>
    <property type="project" value="UniProtKB-ARBA"/>
</dbReference>
<evidence type="ECO:0000259" key="19">
    <source>
        <dbReference type="SMART" id="SM00745"/>
    </source>
</evidence>
<proteinExistence type="predicted"/>
<organism evidence="20 21">
    <name type="scientific">Carassius auratus</name>
    <name type="common">Goldfish</name>
    <dbReference type="NCBI Taxonomy" id="7957"/>
    <lineage>
        <taxon>Eukaryota</taxon>
        <taxon>Metazoa</taxon>
        <taxon>Chordata</taxon>
        <taxon>Craniata</taxon>
        <taxon>Vertebrata</taxon>
        <taxon>Euteleostomi</taxon>
        <taxon>Actinopterygii</taxon>
        <taxon>Neopterygii</taxon>
        <taxon>Teleostei</taxon>
        <taxon>Ostariophysi</taxon>
        <taxon>Cypriniformes</taxon>
        <taxon>Cyprinidae</taxon>
        <taxon>Cyprininae</taxon>
        <taxon>Carassius</taxon>
    </lineage>
</organism>
<comment type="subcellular location">
    <subcellularLocation>
        <location evidence="2">Cytoplasm</location>
    </subcellularLocation>
    <subcellularLocation>
        <location evidence="3">Lipid droplet</location>
    </subcellularLocation>
    <subcellularLocation>
        <location evidence="1">Midbody</location>
    </subcellularLocation>
</comment>
<dbReference type="InterPro" id="IPR036181">
    <property type="entry name" value="MIT_dom_sf"/>
</dbReference>
<feature type="compositionally biased region" description="Basic and acidic residues" evidence="18">
    <location>
        <begin position="548"/>
        <end position="573"/>
    </location>
</feature>
<dbReference type="GO" id="GO:0008289">
    <property type="term" value="F:lipid binding"/>
    <property type="evidence" value="ECO:0007669"/>
    <property type="project" value="UniProtKB-KW"/>
</dbReference>
<accession>A0A6P6KU35</accession>
<dbReference type="InterPro" id="IPR045036">
    <property type="entry name" value="Spartin-like"/>
</dbReference>
<evidence type="ECO:0000256" key="13">
    <source>
        <dbReference type="ARBA" id="ARBA00023098"/>
    </source>
</evidence>
<dbReference type="InterPro" id="IPR009686">
    <property type="entry name" value="Senescence/spartin_C"/>
</dbReference>
<evidence type="ECO:0000256" key="3">
    <source>
        <dbReference type="ARBA" id="ARBA00004502"/>
    </source>
</evidence>
<keyword evidence="12" id="KW-0445">Lipid transport</keyword>
<evidence type="ECO:0000256" key="7">
    <source>
        <dbReference type="ARBA" id="ARBA00022553"/>
    </source>
</evidence>
<evidence type="ECO:0000256" key="16">
    <source>
        <dbReference type="ARBA" id="ARBA00064034"/>
    </source>
</evidence>
<dbReference type="Proteomes" id="UP000515129">
    <property type="component" value="Chromosome 35"/>
</dbReference>
<evidence type="ECO:0000256" key="14">
    <source>
        <dbReference type="ARBA" id="ARBA00023121"/>
    </source>
</evidence>
<dbReference type="GO" id="GO:0030514">
    <property type="term" value="P:negative regulation of BMP signaling pathway"/>
    <property type="evidence" value="ECO:0007669"/>
    <property type="project" value="TreeGrafter"/>
</dbReference>
<keyword evidence="4" id="KW-0813">Transport</keyword>
<evidence type="ECO:0000256" key="5">
    <source>
        <dbReference type="ARBA" id="ARBA00022490"/>
    </source>
</evidence>
<dbReference type="GO" id="GO:0005886">
    <property type="term" value="C:plasma membrane"/>
    <property type="evidence" value="ECO:0007669"/>
    <property type="project" value="TreeGrafter"/>
</dbReference>
<dbReference type="SUPFAM" id="SSF116846">
    <property type="entry name" value="MIT domain"/>
    <property type="match status" value="1"/>
</dbReference>
<keyword evidence="13" id="KW-0443">Lipid metabolism</keyword>
<dbReference type="GO" id="GO:0005811">
    <property type="term" value="C:lipid droplet"/>
    <property type="evidence" value="ECO:0007669"/>
    <property type="project" value="UniProtKB-SubCell"/>
</dbReference>
<dbReference type="SMART" id="SM00745">
    <property type="entry name" value="MIT"/>
    <property type="match status" value="1"/>
</dbReference>
<evidence type="ECO:0000256" key="4">
    <source>
        <dbReference type="ARBA" id="ARBA00022448"/>
    </source>
</evidence>
<keyword evidence="5" id="KW-0963">Cytoplasm</keyword>